<protein>
    <submittedName>
        <fullName evidence="3">SFRICE_030809</fullName>
    </submittedName>
</protein>
<accession>A0A2H1V0U8</accession>
<dbReference type="InterPro" id="IPR032135">
    <property type="entry name" value="DUF4817"/>
</dbReference>
<sequence>MSQWTGEQRAFAIEAYFKANDFCAIARRRFCSRYNIRRLRDASSEDLIKLWVRRFRATSSAANNPRPAPSRSLRDNPRQSVRKRAAALRLPKTIVDEILKKDLKFHPFKIQIVQALKPNDNILRKSFYETMLQRFRTNGCYWSPKGQNPRLKHQQPLHSPTVSVWCALSSRGNIGPYFLENRQGQPNTSTATQHSTSLVETFNSNTIIYQPQSYRYKTHRNRDIGRLRGHNRLRISPNRRQTRPERNMDG</sequence>
<reference evidence="3" key="1">
    <citation type="submission" date="2016-07" db="EMBL/GenBank/DDBJ databases">
        <authorList>
            <person name="Bretaudeau A."/>
        </authorList>
    </citation>
    <scope>NUCLEOTIDE SEQUENCE</scope>
    <source>
        <strain evidence="3">Rice</strain>
        <tissue evidence="3">Whole body</tissue>
    </source>
</reference>
<dbReference type="InterPro" id="IPR036397">
    <property type="entry name" value="RNaseH_sf"/>
</dbReference>
<evidence type="ECO:0000256" key="1">
    <source>
        <dbReference type="SAM" id="MobiDB-lite"/>
    </source>
</evidence>
<dbReference type="Gene3D" id="3.30.420.10">
    <property type="entry name" value="Ribonuclease H-like superfamily/Ribonuclease H"/>
    <property type="match status" value="1"/>
</dbReference>
<dbReference type="EMBL" id="ODYU01000162">
    <property type="protein sequence ID" value="SOQ34467.1"/>
    <property type="molecule type" value="Genomic_DNA"/>
</dbReference>
<feature type="region of interest" description="Disordered" evidence="1">
    <location>
        <begin position="218"/>
        <end position="250"/>
    </location>
</feature>
<dbReference type="Pfam" id="PF16087">
    <property type="entry name" value="DUF4817"/>
    <property type="match status" value="1"/>
</dbReference>
<dbReference type="GO" id="GO:0003676">
    <property type="term" value="F:nucleic acid binding"/>
    <property type="evidence" value="ECO:0007669"/>
    <property type="project" value="InterPro"/>
</dbReference>
<dbReference type="PANTHER" id="PTHR47326:SF1">
    <property type="entry name" value="HTH PSQ-TYPE DOMAIN-CONTAINING PROTEIN"/>
    <property type="match status" value="1"/>
</dbReference>
<dbReference type="AlphaFoldDB" id="A0A2H1V0U8"/>
<dbReference type="PANTHER" id="PTHR47326">
    <property type="entry name" value="TRANSPOSABLE ELEMENT TC3 TRANSPOSASE-LIKE PROTEIN"/>
    <property type="match status" value="1"/>
</dbReference>
<evidence type="ECO:0000313" key="3">
    <source>
        <dbReference type="EMBL" id="SOQ34467.1"/>
    </source>
</evidence>
<feature type="region of interest" description="Disordered" evidence="1">
    <location>
        <begin position="60"/>
        <end position="80"/>
    </location>
</feature>
<gene>
    <name evidence="3" type="ORF">SFRICE_030809</name>
</gene>
<organism evidence="3">
    <name type="scientific">Spodoptera frugiperda</name>
    <name type="common">Fall armyworm</name>
    <dbReference type="NCBI Taxonomy" id="7108"/>
    <lineage>
        <taxon>Eukaryota</taxon>
        <taxon>Metazoa</taxon>
        <taxon>Ecdysozoa</taxon>
        <taxon>Arthropoda</taxon>
        <taxon>Hexapoda</taxon>
        <taxon>Insecta</taxon>
        <taxon>Pterygota</taxon>
        <taxon>Neoptera</taxon>
        <taxon>Endopterygota</taxon>
        <taxon>Lepidoptera</taxon>
        <taxon>Glossata</taxon>
        <taxon>Ditrysia</taxon>
        <taxon>Noctuoidea</taxon>
        <taxon>Noctuidae</taxon>
        <taxon>Amphipyrinae</taxon>
        <taxon>Spodoptera</taxon>
    </lineage>
</organism>
<proteinExistence type="predicted"/>
<feature type="domain" description="DUF4817" evidence="2">
    <location>
        <begin position="5"/>
        <end position="58"/>
    </location>
</feature>
<name>A0A2H1V0U8_SPOFR</name>
<evidence type="ECO:0000259" key="2">
    <source>
        <dbReference type="Pfam" id="PF16087"/>
    </source>
</evidence>